<evidence type="ECO:0000256" key="1">
    <source>
        <dbReference type="ARBA" id="ARBA00008522"/>
    </source>
</evidence>
<name>A0A9X3Z6U2_9PROT</name>
<accession>A0A9X3Z6U2</accession>
<dbReference type="Proteomes" id="UP001141619">
    <property type="component" value="Unassembled WGS sequence"/>
</dbReference>
<keyword evidence="4" id="KW-1185">Reference proteome</keyword>
<dbReference type="Pfam" id="PF02639">
    <property type="entry name" value="DUF188"/>
    <property type="match status" value="1"/>
</dbReference>
<dbReference type="HAMAP" id="MF_00489">
    <property type="entry name" value="UPF0178"/>
    <property type="match status" value="1"/>
</dbReference>
<dbReference type="AlphaFoldDB" id="A0A9X3Z6U2"/>
<dbReference type="PANTHER" id="PTHR35146">
    <property type="entry name" value="UPF0178 PROTEIN YAII"/>
    <property type="match status" value="1"/>
</dbReference>
<comment type="caution">
    <text evidence="3">The sequence shown here is derived from an EMBL/GenBank/DDBJ whole genome shotgun (WGS) entry which is preliminary data.</text>
</comment>
<evidence type="ECO:0000313" key="4">
    <source>
        <dbReference type="Proteomes" id="UP001141619"/>
    </source>
</evidence>
<comment type="similarity">
    <text evidence="1 2">Belongs to the UPF0178 family.</text>
</comment>
<dbReference type="EMBL" id="JANWOI010000002">
    <property type="protein sequence ID" value="MDA5193294.1"/>
    <property type="molecule type" value="Genomic_DNA"/>
</dbReference>
<dbReference type="NCBIfam" id="NF001095">
    <property type="entry name" value="PRK00124.1"/>
    <property type="match status" value="1"/>
</dbReference>
<dbReference type="InterPro" id="IPR003791">
    <property type="entry name" value="UPF0178"/>
</dbReference>
<dbReference type="PANTHER" id="PTHR35146:SF1">
    <property type="entry name" value="UPF0178 PROTEIN YAII"/>
    <property type="match status" value="1"/>
</dbReference>
<sequence>MTENSVNSPSIFVDGDACPVKDEIIRVAARHNLQVTMVSNQGLRASVGPNIKAILVGPEFDAADNWIAENCRPHDIVITADIQLAARCLKQGAQVIGHNGKPFTPDNIGRALASRELNQYLRESGEISGNNKTFSKKDRASFLQTLENVTQKILREMT</sequence>
<organism evidence="3 4">
    <name type="scientific">Govanella unica</name>
    <dbReference type="NCBI Taxonomy" id="2975056"/>
    <lineage>
        <taxon>Bacteria</taxon>
        <taxon>Pseudomonadati</taxon>
        <taxon>Pseudomonadota</taxon>
        <taxon>Alphaproteobacteria</taxon>
        <taxon>Emcibacterales</taxon>
        <taxon>Govanellaceae</taxon>
        <taxon>Govanella</taxon>
    </lineage>
</organism>
<dbReference type="RefSeq" id="WP_274942997.1">
    <property type="nucleotide sequence ID" value="NZ_JANWOI010000002.1"/>
</dbReference>
<reference evidence="3" key="1">
    <citation type="submission" date="2022-08" db="EMBL/GenBank/DDBJ databases">
        <authorList>
            <person name="Vandamme P."/>
            <person name="Hettiarachchi A."/>
            <person name="Peeters C."/>
            <person name="Cnockaert M."/>
            <person name="Carlier A."/>
        </authorList>
    </citation>
    <scope>NUCLEOTIDE SEQUENCE</scope>
    <source>
        <strain evidence="3">LMG 31809</strain>
    </source>
</reference>
<proteinExistence type="inferred from homology"/>
<reference evidence="3" key="2">
    <citation type="journal article" date="2023" name="Syst. Appl. Microbiol.">
        <title>Govania unica gen. nov., sp. nov., a rare biosphere bacterium that represents a novel family in the class Alphaproteobacteria.</title>
        <authorList>
            <person name="Vandamme P."/>
            <person name="Peeters C."/>
            <person name="Hettiarachchi A."/>
            <person name="Cnockaert M."/>
            <person name="Carlier A."/>
        </authorList>
    </citation>
    <scope>NUCLEOTIDE SEQUENCE</scope>
    <source>
        <strain evidence="3">LMG 31809</strain>
    </source>
</reference>
<gene>
    <name evidence="3" type="ORF">NYP16_04910</name>
</gene>
<protein>
    <recommendedName>
        <fullName evidence="2">UPF0178 protein NYP16_04910</fullName>
    </recommendedName>
</protein>
<evidence type="ECO:0000256" key="2">
    <source>
        <dbReference type="HAMAP-Rule" id="MF_00489"/>
    </source>
</evidence>
<dbReference type="CDD" id="cd18720">
    <property type="entry name" value="PIN_YqxD-like"/>
    <property type="match status" value="1"/>
</dbReference>
<evidence type="ECO:0000313" key="3">
    <source>
        <dbReference type="EMBL" id="MDA5193294.1"/>
    </source>
</evidence>